<evidence type="ECO:0000256" key="8">
    <source>
        <dbReference type="RuleBase" id="RU364100"/>
    </source>
</evidence>
<evidence type="ECO:0000256" key="3">
    <source>
        <dbReference type="ARBA" id="ARBA00022763"/>
    </source>
</evidence>
<dbReference type="SUPFAM" id="SSF143081">
    <property type="entry name" value="BB1717-like"/>
    <property type="match status" value="1"/>
</dbReference>
<keyword evidence="4 8" id="KW-0378">Hydrolase</keyword>
<accession>A0A7W1WT37</accession>
<evidence type="ECO:0000256" key="6">
    <source>
        <dbReference type="ARBA" id="ARBA00023125"/>
    </source>
</evidence>
<dbReference type="Pfam" id="PF02586">
    <property type="entry name" value="SRAP"/>
    <property type="match status" value="1"/>
</dbReference>
<dbReference type="GO" id="GO:0008233">
    <property type="term" value="F:peptidase activity"/>
    <property type="evidence" value="ECO:0007669"/>
    <property type="project" value="UniProtKB-KW"/>
</dbReference>
<dbReference type="RefSeq" id="WP_181753162.1">
    <property type="nucleotide sequence ID" value="NZ_JACEIQ010000016.1"/>
</dbReference>
<dbReference type="GO" id="GO:0003697">
    <property type="term" value="F:single-stranded DNA binding"/>
    <property type="evidence" value="ECO:0007669"/>
    <property type="project" value="InterPro"/>
</dbReference>
<dbReference type="PANTHER" id="PTHR13604">
    <property type="entry name" value="DC12-RELATED"/>
    <property type="match status" value="1"/>
</dbReference>
<dbReference type="InterPro" id="IPR036590">
    <property type="entry name" value="SRAP-like"/>
</dbReference>
<comment type="caution">
    <text evidence="9">The sequence shown here is derived from an EMBL/GenBank/DDBJ whole genome shotgun (WGS) entry which is preliminary data.</text>
</comment>
<evidence type="ECO:0000256" key="5">
    <source>
        <dbReference type="ARBA" id="ARBA00023124"/>
    </source>
</evidence>
<keyword evidence="7" id="KW-0456">Lyase</keyword>
<evidence type="ECO:0000256" key="7">
    <source>
        <dbReference type="ARBA" id="ARBA00023239"/>
    </source>
</evidence>
<dbReference type="AlphaFoldDB" id="A0A7W1WT37"/>
<dbReference type="GO" id="GO:0106300">
    <property type="term" value="P:protein-DNA covalent cross-linking repair"/>
    <property type="evidence" value="ECO:0007669"/>
    <property type="project" value="InterPro"/>
</dbReference>
<dbReference type="PANTHER" id="PTHR13604:SF0">
    <property type="entry name" value="ABASIC SITE PROCESSING PROTEIN HMCES"/>
    <property type="match status" value="1"/>
</dbReference>
<dbReference type="GO" id="GO:0016829">
    <property type="term" value="F:lyase activity"/>
    <property type="evidence" value="ECO:0007669"/>
    <property type="project" value="UniProtKB-KW"/>
</dbReference>
<dbReference type="InterPro" id="IPR003738">
    <property type="entry name" value="SRAP"/>
</dbReference>
<proteinExistence type="inferred from homology"/>
<comment type="similarity">
    <text evidence="1 8">Belongs to the SOS response-associated peptidase family.</text>
</comment>
<evidence type="ECO:0000256" key="1">
    <source>
        <dbReference type="ARBA" id="ARBA00008136"/>
    </source>
</evidence>
<organism evidence="9 10">
    <name type="scientific">Paenactinomyces guangxiensis</name>
    <dbReference type="NCBI Taxonomy" id="1490290"/>
    <lineage>
        <taxon>Bacteria</taxon>
        <taxon>Bacillati</taxon>
        <taxon>Bacillota</taxon>
        <taxon>Bacilli</taxon>
        <taxon>Bacillales</taxon>
        <taxon>Thermoactinomycetaceae</taxon>
        <taxon>Paenactinomyces</taxon>
    </lineage>
</organism>
<protein>
    <recommendedName>
        <fullName evidence="8">Abasic site processing protein</fullName>
        <ecNumber evidence="8">3.4.-.-</ecNumber>
    </recommendedName>
</protein>
<evidence type="ECO:0000256" key="2">
    <source>
        <dbReference type="ARBA" id="ARBA00022670"/>
    </source>
</evidence>
<sequence>MCGRFTLFTEPGTLQERFEFEVNELKPRYNIAPTQPVLAVMGGEQRKGTLLRWGLIPFWSKDTKIGNRMINARSETVHEKPSFKRLLKRQRCLILSSGFYEWKKTGNGKQPCFIRLASGEPFAFAGLWDHWKQGDKEITSCTIITTIPNDLMKPIHHRMPAILRPEDEAAWLDPGLEEPNVLRSLLNPYPAEEMAAYPVSNLVNSPKNDIPECILPIPKS</sequence>
<dbReference type="GO" id="GO:0006508">
    <property type="term" value="P:proteolysis"/>
    <property type="evidence" value="ECO:0007669"/>
    <property type="project" value="UniProtKB-KW"/>
</dbReference>
<dbReference type="EC" id="3.4.-.-" evidence="8"/>
<dbReference type="Proteomes" id="UP000535491">
    <property type="component" value="Unassembled WGS sequence"/>
</dbReference>
<keyword evidence="3" id="KW-0227">DNA damage</keyword>
<evidence type="ECO:0000256" key="4">
    <source>
        <dbReference type="ARBA" id="ARBA00022801"/>
    </source>
</evidence>
<evidence type="ECO:0000313" key="9">
    <source>
        <dbReference type="EMBL" id="MBA4495576.1"/>
    </source>
</evidence>
<keyword evidence="6" id="KW-0238">DNA-binding</keyword>
<dbReference type="Gene3D" id="3.90.1680.10">
    <property type="entry name" value="SOS response associated peptidase-like"/>
    <property type="match status" value="1"/>
</dbReference>
<keyword evidence="2 8" id="KW-0645">Protease</keyword>
<name>A0A7W1WT37_9BACL</name>
<keyword evidence="5" id="KW-0190">Covalent protein-DNA linkage</keyword>
<gene>
    <name evidence="9" type="ORF">H1191_14855</name>
</gene>
<reference evidence="9 10" key="1">
    <citation type="submission" date="2020-07" db="EMBL/GenBank/DDBJ databases">
        <authorList>
            <person name="Feng H."/>
        </authorList>
    </citation>
    <scope>NUCLEOTIDE SEQUENCE [LARGE SCALE GENOMIC DNA]</scope>
    <source>
        <strain evidence="10">s-10</strain>
    </source>
</reference>
<keyword evidence="10" id="KW-1185">Reference proteome</keyword>
<evidence type="ECO:0000313" key="10">
    <source>
        <dbReference type="Proteomes" id="UP000535491"/>
    </source>
</evidence>
<dbReference type="EMBL" id="JACEIQ010000016">
    <property type="protein sequence ID" value="MBA4495576.1"/>
    <property type="molecule type" value="Genomic_DNA"/>
</dbReference>